<feature type="compositionally biased region" description="Low complexity" evidence="1">
    <location>
        <begin position="104"/>
        <end position="125"/>
    </location>
</feature>
<dbReference type="OrthoDB" id="9909389at2759"/>
<keyword evidence="2" id="KW-0472">Membrane</keyword>
<keyword evidence="2" id="KW-0812">Transmembrane</keyword>
<evidence type="ECO:0000256" key="2">
    <source>
        <dbReference type="SAM" id="Phobius"/>
    </source>
</evidence>
<feature type="signal peptide" evidence="3">
    <location>
        <begin position="1"/>
        <end position="19"/>
    </location>
</feature>
<dbReference type="Ensembl" id="ENSCMIT00000022492.1">
    <property type="protein sequence ID" value="ENSCMIP00000022105.1"/>
    <property type="gene ID" value="ENSCMIG00000010024.1"/>
</dbReference>
<keyword evidence="3" id="KW-0732">Signal</keyword>
<sequence length="315" mass="34227">MKSRVWPPVMFSMYALCVAVNFSNPKGQNVADATDLTDSETSSSGTIPSSSRFTTEKSETANPTLTSIYMTTATPKTTVATTTKSVGHSNTTLPSTAITAPPNTSSYYTSQSSVTPTVNSSTTDSQINNTSSVSPSELTPVVKPTLPASAATSKQPVLTDVTQPYTASLYSVLTTGASVSQYRMKSSEIILTITFSVILGLTILGVIMYNVTKCIHKREHYLHRPLYNSSHSSFEEPGGSYNIPDDTLVISGGLYDDSRVYNPNMTILEDDDDLRSEYPTFNSKYSQFRLEFLPEERESTASGSSFVTFKPDDFS</sequence>
<dbReference type="GeneID" id="103183881"/>
<keyword evidence="2" id="KW-1133">Transmembrane helix</keyword>
<reference evidence="5" key="2">
    <citation type="journal article" date="2007" name="PLoS Biol.">
        <title>Survey sequencing and comparative analysis of the elephant shark (Callorhinchus milii) genome.</title>
        <authorList>
            <person name="Venkatesh B."/>
            <person name="Kirkness E.F."/>
            <person name="Loh Y.H."/>
            <person name="Halpern A.L."/>
            <person name="Lee A.P."/>
            <person name="Johnson J."/>
            <person name="Dandona N."/>
            <person name="Viswanathan L.D."/>
            <person name="Tay A."/>
            <person name="Venter J.C."/>
            <person name="Strausberg R.L."/>
            <person name="Brenner S."/>
        </authorList>
    </citation>
    <scope>NUCLEOTIDE SEQUENCE [LARGE SCALE GENOMIC DNA]</scope>
</reference>
<reference evidence="4" key="4">
    <citation type="submission" date="2025-08" db="UniProtKB">
        <authorList>
            <consortium name="Ensembl"/>
        </authorList>
    </citation>
    <scope>IDENTIFICATION</scope>
</reference>
<protein>
    <submittedName>
        <fullName evidence="4">A-agglutinin anchorage subunit-like</fullName>
    </submittedName>
</protein>
<feature type="compositionally biased region" description="Low complexity" evidence="1">
    <location>
        <begin position="71"/>
        <end position="84"/>
    </location>
</feature>
<feature type="compositionally biased region" description="Polar residues" evidence="1">
    <location>
        <begin position="85"/>
        <end position="103"/>
    </location>
</feature>
<evidence type="ECO:0000313" key="4">
    <source>
        <dbReference type="Ensembl" id="ENSCMIP00000022105.1"/>
    </source>
</evidence>
<feature type="chain" id="PRO_5021308150" evidence="3">
    <location>
        <begin position="20"/>
        <end position="315"/>
    </location>
</feature>
<keyword evidence="5" id="KW-1185">Reference proteome</keyword>
<dbReference type="RefSeq" id="XP_007899808.1">
    <property type="nucleotide sequence ID" value="XM_007901617.2"/>
</dbReference>
<feature type="region of interest" description="Disordered" evidence="1">
    <location>
        <begin position="31"/>
        <end position="140"/>
    </location>
</feature>
<feature type="compositionally biased region" description="Low complexity" evidence="1">
    <location>
        <begin position="39"/>
        <end position="53"/>
    </location>
</feature>
<feature type="transmembrane region" description="Helical" evidence="2">
    <location>
        <begin position="189"/>
        <end position="209"/>
    </location>
</feature>
<proteinExistence type="predicted"/>
<feature type="compositionally biased region" description="Polar residues" evidence="1">
    <location>
        <begin position="60"/>
        <end position="70"/>
    </location>
</feature>
<gene>
    <name evidence="4" type="primary">si:ch211-105j21.9</name>
</gene>
<dbReference type="Proteomes" id="UP000314986">
    <property type="component" value="Unassembled WGS sequence"/>
</dbReference>
<dbReference type="InParanoid" id="A0A4W3IN14"/>
<reference evidence="4" key="5">
    <citation type="submission" date="2025-09" db="UniProtKB">
        <authorList>
            <consortium name="Ensembl"/>
        </authorList>
    </citation>
    <scope>IDENTIFICATION</scope>
</reference>
<reference evidence="5" key="1">
    <citation type="journal article" date="2006" name="Science">
        <title>Ancient noncoding elements conserved in the human genome.</title>
        <authorList>
            <person name="Venkatesh B."/>
            <person name="Kirkness E.F."/>
            <person name="Loh Y.H."/>
            <person name="Halpern A.L."/>
            <person name="Lee A.P."/>
            <person name="Johnson J."/>
            <person name="Dandona N."/>
            <person name="Viswanathan L.D."/>
            <person name="Tay A."/>
            <person name="Venter J.C."/>
            <person name="Strausberg R.L."/>
            <person name="Brenner S."/>
        </authorList>
    </citation>
    <scope>NUCLEOTIDE SEQUENCE [LARGE SCALE GENOMIC DNA]</scope>
</reference>
<dbReference type="AlphaFoldDB" id="A0A4W3IN14"/>
<evidence type="ECO:0000256" key="3">
    <source>
        <dbReference type="SAM" id="SignalP"/>
    </source>
</evidence>
<feature type="compositionally biased region" description="Polar residues" evidence="1">
    <location>
        <begin position="126"/>
        <end position="137"/>
    </location>
</feature>
<dbReference type="STRING" id="7868.ENSCMIP00000022105"/>
<evidence type="ECO:0000256" key="1">
    <source>
        <dbReference type="SAM" id="MobiDB-lite"/>
    </source>
</evidence>
<accession>A0A4W3IN14</accession>
<name>A0A4W3IN14_CALMI</name>
<feature type="region of interest" description="Disordered" evidence="1">
    <location>
        <begin position="296"/>
        <end position="315"/>
    </location>
</feature>
<dbReference type="GeneTree" id="ENSGT00970000193609"/>
<dbReference type="RefSeq" id="XP_007899809.1">
    <property type="nucleotide sequence ID" value="XM_007901618.1"/>
</dbReference>
<evidence type="ECO:0000313" key="5">
    <source>
        <dbReference type="Proteomes" id="UP000314986"/>
    </source>
</evidence>
<dbReference type="KEGG" id="cmk:103183881"/>
<dbReference type="OMA" id="RVYNPNM"/>
<reference evidence="5" key="3">
    <citation type="journal article" date="2014" name="Nature">
        <title>Elephant shark genome provides unique insights into gnathostome evolution.</title>
        <authorList>
            <consortium name="International Elephant Shark Genome Sequencing Consortium"/>
            <person name="Venkatesh B."/>
            <person name="Lee A.P."/>
            <person name="Ravi V."/>
            <person name="Maurya A.K."/>
            <person name="Lian M.M."/>
            <person name="Swann J.B."/>
            <person name="Ohta Y."/>
            <person name="Flajnik M.F."/>
            <person name="Sutoh Y."/>
            <person name="Kasahara M."/>
            <person name="Hoon S."/>
            <person name="Gangu V."/>
            <person name="Roy S.W."/>
            <person name="Irimia M."/>
            <person name="Korzh V."/>
            <person name="Kondrychyn I."/>
            <person name="Lim Z.W."/>
            <person name="Tay B.H."/>
            <person name="Tohari S."/>
            <person name="Kong K.W."/>
            <person name="Ho S."/>
            <person name="Lorente-Galdos B."/>
            <person name="Quilez J."/>
            <person name="Marques-Bonet T."/>
            <person name="Raney B.J."/>
            <person name="Ingham P.W."/>
            <person name="Tay A."/>
            <person name="Hillier L.W."/>
            <person name="Minx P."/>
            <person name="Boehm T."/>
            <person name="Wilson R.K."/>
            <person name="Brenner S."/>
            <person name="Warren W.C."/>
        </authorList>
    </citation>
    <scope>NUCLEOTIDE SEQUENCE [LARGE SCALE GENOMIC DNA]</scope>
</reference>
<organism evidence="4 5">
    <name type="scientific">Callorhinchus milii</name>
    <name type="common">Ghost shark</name>
    <dbReference type="NCBI Taxonomy" id="7868"/>
    <lineage>
        <taxon>Eukaryota</taxon>
        <taxon>Metazoa</taxon>
        <taxon>Chordata</taxon>
        <taxon>Craniata</taxon>
        <taxon>Vertebrata</taxon>
        <taxon>Chondrichthyes</taxon>
        <taxon>Holocephali</taxon>
        <taxon>Chimaeriformes</taxon>
        <taxon>Callorhinchidae</taxon>
        <taxon>Callorhinchus</taxon>
    </lineage>
</organism>